<organism evidence="4">
    <name type="scientific">Haemonchus placei</name>
    <name type="common">Barber's pole worm</name>
    <dbReference type="NCBI Taxonomy" id="6290"/>
    <lineage>
        <taxon>Eukaryota</taxon>
        <taxon>Metazoa</taxon>
        <taxon>Ecdysozoa</taxon>
        <taxon>Nematoda</taxon>
        <taxon>Chromadorea</taxon>
        <taxon>Rhabditida</taxon>
        <taxon>Rhabditina</taxon>
        <taxon>Rhabditomorpha</taxon>
        <taxon>Strongyloidea</taxon>
        <taxon>Trichostrongylidae</taxon>
        <taxon>Haemonchus</taxon>
    </lineage>
</organism>
<reference evidence="4" key="1">
    <citation type="submission" date="2016-04" db="UniProtKB">
        <authorList>
            <consortium name="WormBaseParasite"/>
        </authorList>
    </citation>
    <scope>IDENTIFICATION</scope>
</reference>
<feature type="region of interest" description="Disordered" evidence="1">
    <location>
        <begin position="143"/>
        <end position="167"/>
    </location>
</feature>
<feature type="region of interest" description="Disordered" evidence="1">
    <location>
        <begin position="278"/>
        <end position="320"/>
    </location>
</feature>
<evidence type="ECO:0000256" key="1">
    <source>
        <dbReference type="SAM" id="MobiDB-lite"/>
    </source>
</evidence>
<feature type="compositionally biased region" description="Low complexity" evidence="1">
    <location>
        <begin position="158"/>
        <end position="167"/>
    </location>
</feature>
<dbReference type="AlphaFoldDB" id="A0A158QPH1"/>
<proteinExistence type="predicted"/>
<reference evidence="2 3" key="2">
    <citation type="submission" date="2018-11" db="EMBL/GenBank/DDBJ databases">
        <authorList>
            <consortium name="Pathogen Informatics"/>
        </authorList>
    </citation>
    <scope>NUCLEOTIDE SEQUENCE [LARGE SCALE GENOMIC DNA]</scope>
    <source>
        <strain evidence="2 3">MHpl1</strain>
    </source>
</reference>
<name>A0A158QPH1_HAEPC</name>
<feature type="compositionally biased region" description="Polar residues" evidence="1">
    <location>
        <begin position="287"/>
        <end position="301"/>
    </location>
</feature>
<keyword evidence="3" id="KW-1185">Reference proteome</keyword>
<dbReference type="WBParaSite" id="HPLM_0001265001-mRNA-1">
    <property type="protein sequence ID" value="HPLM_0001265001-mRNA-1"/>
    <property type="gene ID" value="HPLM_0001265001"/>
</dbReference>
<evidence type="ECO:0000313" key="3">
    <source>
        <dbReference type="Proteomes" id="UP000268014"/>
    </source>
</evidence>
<sequence>MFSTFRALSLPENVIERAVLPMTEKGITWSHHPRTLHIERPTHRMCQIVSSTFNESRNDSRLPFDAQPLVSSTGPVTVDSFAAVTETADRRRRDVVDSFDDDTASAFRPYSCATTSATTAVYAATAATASIYSSHRIQHFDGAESQPLDLRKRDISPSASTSTTQQQVLPVFSSTDDYYTAKLTNIVEVHTESNSLLKSSTTTQTPSPKSQKGNYFLIESLLTPAHSSDLSLDSTCKGVDRAPVFFGCSLAASFRNPIATFDIPKRSRIEPERDVARAPAPAVLSPHRSNGQETLNATSSMKKLKREPDETTSATMTPPPNICVEDELLKASLFPPVIAYPDQLDQTSILNEPDDECARLASSLGYFLLGEGHWEDSELSISAYRSRSPVYTPPIGAEVAK</sequence>
<gene>
    <name evidence="2" type="ORF">HPLM_LOCUS12642</name>
</gene>
<evidence type="ECO:0000313" key="4">
    <source>
        <dbReference type="WBParaSite" id="HPLM_0001265001-mRNA-1"/>
    </source>
</evidence>
<accession>A0A158QPH1</accession>
<evidence type="ECO:0000313" key="2">
    <source>
        <dbReference type="EMBL" id="VDO46260.1"/>
    </source>
</evidence>
<dbReference type="OrthoDB" id="5875559at2759"/>
<dbReference type="Proteomes" id="UP000268014">
    <property type="component" value="Unassembled WGS sequence"/>
</dbReference>
<protein>
    <submittedName>
        <fullName evidence="2 4">Uncharacterized protein</fullName>
    </submittedName>
</protein>
<dbReference type="EMBL" id="UZAF01017929">
    <property type="protein sequence ID" value="VDO46260.1"/>
    <property type="molecule type" value="Genomic_DNA"/>
</dbReference>